<dbReference type="RefSeq" id="WP_261190109.1">
    <property type="nucleotide sequence ID" value="NZ_JAXBLV010000244.1"/>
</dbReference>
<organism evidence="1 2">
    <name type="scientific">Gemmata algarum</name>
    <dbReference type="NCBI Taxonomy" id="2975278"/>
    <lineage>
        <taxon>Bacteria</taxon>
        <taxon>Pseudomonadati</taxon>
        <taxon>Planctomycetota</taxon>
        <taxon>Planctomycetia</taxon>
        <taxon>Gemmatales</taxon>
        <taxon>Gemmataceae</taxon>
        <taxon>Gemmata</taxon>
    </lineage>
</organism>
<evidence type="ECO:0000313" key="2">
    <source>
        <dbReference type="Proteomes" id="UP001272242"/>
    </source>
</evidence>
<reference evidence="2" key="1">
    <citation type="journal article" date="2023" name="Mar. Drugs">
        <title>Gemmata algarum, a Novel Planctomycete Isolated from an Algal Mat, Displays Antimicrobial Activity.</title>
        <authorList>
            <person name="Kumar G."/>
            <person name="Kallscheuer N."/>
            <person name="Kashif M."/>
            <person name="Ahamad S."/>
            <person name="Jagadeeshwari U."/>
            <person name="Pannikurungottu S."/>
            <person name="Haufschild T."/>
            <person name="Kabuu M."/>
            <person name="Sasikala C."/>
            <person name="Jogler C."/>
            <person name="Ramana C."/>
        </authorList>
    </citation>
    <scope>NUCLEOTIDE SEQUENCE [LARGE SCALE GENOMIC DNA]</scope>
    <source>
        <strain evidence="2">JC673</strain>
    </source>
</reference>
<sequence>MTRPCVHGRRFETSDVLRDQTAAWSHHTDGTQRVVDWQFRVDDARAKRASLYPKIKT</sequence>
<protein>
    <recommendedName>
        <fullName evidence="3">Transposase</fullName>
    </recommendedName>
</protein>
<evidence type="ECO:0000313" key="1">
    <source>
        <dbReference type="EMBL" id="MDY3563543.1"/>
    </source>
</evidence>
<evidence type="ECO:0008006" key="3">
    <source>
        <dbReference type="Google" id="ProtNLM"/>
    </source>
</evidence>
<name>A0ABU5F8V3_9BACT</name>
<proteinExistence type="predicted"/>
<dbReference type="EMBL" id="JAXBLV010000244">
    <property type="protein sequence ID" value="MDY3563543.1"/>
    <property type="molecule type" value="Genomic_DNA"/>
</dbReference>
<keyword evidence="2" id="KW-1185">Reference proteome</keyword>
<gene>
    <name evidence="1" type="ORF">R5W23_005156</name>
</gene>
<dbReference type="Proteomes" id="UP001272242">
    <property type="component" value="Unassembled WGS sequence"/>
</dbReference>
<accession>A0ABU5F8V3</accession>
<comment type="caution">
    <text evidence="1">The sequence shown here is derived from an EMBL/GenBank/DDBJ whole genome shotgun (WGS) entry which is preliminary data.</text>
</comment>